<accession>A0A1W1H7Z2</accession>
<feature type="transmembrane region" description="Helical" evidence="1">
    <location>
        <begin position="116"/>
        <end position="134"/>
    </location>
</feature>
<feature type="transmembrane region" description="Helical" evidence="1">
    <location>
        <begin position="71"/>
        <end position="89"/>
    </location>
</feature>
<keyword evidence="1" id="KW-0472">Membrane</keyword>
<keyword evidence="1" id="KW-1133">Transmembrane helix</keyword>
<reference evidence="2 3" key="1">
    <citation type="submission" date="2017-03" db="EMBL/GenBank/DDBJ databases">
        <authorList>
            <person name="Afonso C.L."/>
            <person name="Miller P.J."/>
            <person name="Scott M.A."/>
            <person name="Spackman E."/>
            <person name="Goraichik I."/>
            <person name="Dimitrov K.M."/>
            <person name="Suarez D.L."/>
            <person name="Swayne D.E."/>
        </authorList>
    </citation>
    <scope>NUCLEOTIDE SEQUENCE [LARGE SCALE GENOMIC DNA]</scope>
    <source>
        <strain evidence="2">PRJEB14757</strain>
    </source>
</reference>
<evidence type="ECO:0000313" key="3">
    <source>
        <dbReference type="Proteomes" id="UP000191931"/>
    </source>
</evidence>
<sequence>MNKNSFKFWFKMTHQQMVNHPIPEICCKNFPQLGLFLHKAYGGRGVVCATAQLIIKINEIVRKSYLEPQRIYGIALVLPALEIGIIQIFQRKKGYLPFYFMCYHRYSCSRTNTPNVVIIGLIVVVNIAIVEIHVPRVISVIGVRTARPVHGQKVVHPLLC</sequence>
<dbReference type="AlphaFoldDB" id="A0A1W1H7Z2"/>
<keyword evidence="3" id="KW-1185">Reference proteome</keyword>
<keyword evidence="1" id="KW-0812">Transmembrane</keyword>
<dbReference type="EMBL" id="FWEV01000045">
    <property type="protein sequence ID" value="SLM28554.1"/>
    <property type="molecule type" value="Genomic_DNA"/>
</dbReference>
<evidence type="ECO:0000256" key="1">
    <source>
        <dbReference type="SAM" id="Phobius"/>
    </source>
</evidence>
<proteinExistence type="predicted"/>
<name>A0A1W1H7Z2_9BACT</name>
<gene>
    <name evidence="2" type="ORF">MTBBW1_1390014</name>
</gene>
<evidence type="ECO:0000313" key="2">
    <source>
        <dbReference type="EMBL" id="SLM28554.1"/>
    </source>
</evidence>
<protein>
    <submittedName>
        <fullName evidence="2">Uncharacterized protein</fullName>
    </submittedName>
</protein>
<organism evidence="2 3">
    <name type="scientific">Desulfamplus magnetovallimortis</name>
    <dbReference type="NCBI Taxonomy" id="1246637"/>
    <lineage>
        <taxon>Bacteria</taxon>
        <taxon>Pseudomonadati</taxon>
        <taxon>Thermodesulfobacteriota</taxon>
        <taxon>Desulfobacteria</taxon>
        <taxon>Desulfobacterales</taxon>
        <taxon>Desulfobacteraceae</taxon>
        <taxon>Desulfamplus</taxon>
    </lineage>
</organism>
<dbReference type="Proteomes" id="UP000191931">
    <property type="component" value="Unassembled WGS sequence"/>
</dbReference>